<proteinExistence type="predicted"/>
<dbReference type="EMBL" id="CP124755">
    <property type="protein sequence ID" value="WGZ92189.1"/>
    <property type="molecule type" value="Genomic_DNA"/>
</dbReference>
<dbReference type="Proteomes" id="UP001300672">
    <property type="component" value="Chromosome"/>
</dbReference>
<dbReference type="AlphaFoldDB" id="A0AA95KG25"/>
<sequence>MNIIDQQFYFIVAALQPYSSSLERARIAHELGICESTIAKLRDGRATNPTRSVMSKLSDYLLFNSNVNQEAMQGELKKTYEYKVRSIRQGTLIAE</sequence>
<reference evidence="1" key="1">
    <citation type="journal article" date="2023" name="Int. J. Mol. Sci.">
        <title>Metagenomics Revealed a New Genus 'Candidatus Thiocaldithrix dubininis' gen. nov., sp. nov. and a New Species 'Candidatus Thiothrix putei' sp. nov. in the Family Thiotrichaceae, Some Members of Which Have Traits of Both Na+- and H+-Motive Energetics.</title>
        <authorList>
            <person name="Ravin N.V."/>
            <person name="Muntyan M.S."/>
            <person name="Smolyakov D.D."/>
            <person name="Rudenko T.S."/>
            <person name="Beletsky A.V."/>
            <person name="Mardanov A.V."/>
            <person name="Grabovich M.Y."/>
        </authorList>
    </citation>
    <scope>NUCLEOTIDE SEQUENCE</scope>
    <source>
        <strain evidence="1">GKL-01</strain>
    </source>
</reference>
<protein>
    <submittedName>
        <fullName evidence="1">Uncharacterized protein</fullName>
    </submittedName>
</protein>
<evidence type="ECO:0000313" key="1">
    <source>
        <dbReference type="EMBL" id="WGZ92189.1"/>
    </source>
</evidence>
<gene>
    <name evidence="1" type="ORF">QJT80_06820</name>
</gene>
<accession>A0AA95KG25</accession>
<reference evidence="1" key="2">
    <citation type="submission" date="2023-04" db="EMBL/GenBank/DDBJ databases">
        <authorList>
            <person name="Beletskiy A.V."/>
            <person name="Mardanov A.V."/>
            <person name="Ravin N.V."/>
        </authorList>
    </citation>
    <scope>NUCLEOTIDE SEQUENCE</scope>
    <source>
        <strain evidence="1">GKL-01</strain>
    </source>
</reference>
<dbReference type="KEGG" id="tdu:QJT80_06820"/>
<organism evidence="1">
    <name type="scientific">Candidatus Thiocaldithrix dubininis</name>
    <dbReference type="NCBI Taxonomy" id="3080823"/>
    <lineage>
        <taxon>Bacteria</taxon>
        <taxon>Pseudomonadati</taxon>
        <taxon>Pseudomonadota</taxon>
        <taxon>Gammaproteobacteria</taxon>
        <taxon>Thiotrichales</taxon>
        <taxon>Thiotrichaceae</taxon>
        <taxon>Candidatus Thiocaldithrix</taxon>
    </lineage>
</organism>
<name>A0AA95KG25_9GAMM</name>